<protein>
    <recommendedName>
        <fullName evidence="4">OVATE domain-containing protein</fullName>
    </recommendedName>
</protein>
<comment type="caution">
    <text evidence="2">The sequence shown here is derived from an EMBL/GenBank/DDBJ whole genome shotgun (WGS) entry which is preliminary data.</text>
</comment>
<evidence type="ECO:0000256" key="1">
    <source>
        <dbReference type="SAM" id="MobiDB-lite"/>
    </source>
</evidence>
<accession>A0A445JU91</accession>
<organism evidence="2 3">
    <name type="scientific">Glycine soja</name>
    <name type="common">Wild soybean</name>
    <dbReference type="NCBI Taxonomy" id="3848"/>
    <lineage>
        <taxon>Eukaryota</taxon>
        <taxon>Viridiplantae</taxon>
        <taxon>Streptophyta</taxon>
        <taxon>Embryophyta</taxon>
        <taxon>Tracheophyta</taxon>
        <taxon>Spermatophyta</taxon>
        <taxon>Magnoliopsida</taxon>
        <taxon>eudicotyledons</taxon>
        <taxon>Gunneridae</taxon>
        <taxon>Pentapetalae</taxon>
        <taxon>rosids</taxon>
        <taxon>fabids</taxon>
        <taxon>Fabales</taxon>
        <taxon>Fabaceae</taxon>
        <taxon>Papilionoideae</taxon>
        <taxon>50 kb inversion clade</taxon>
        <taxon>NPAAA clade</taxon>
        <taxon>indigoferoid/millettioid clade</taxon>
        <taxon>Phaseoleae</taxon>
        <taxon>Glycine</taxon>
        <taxon>Glycine subgen. Soja</taxon>
    </lineage>
</organism>
<gene>
    <name evidence="2" type="ORF">D0Y65_017278</name>
</gene>
<keyword evidence="3" id="KW-1185">Reference proteome</keyword>
<evidence type="ECO:0000313" key="3">
    <source>
        <dbReference type="Proteomes" id="UP000289340"/>
    </source>
</evidence>
<feature type="region of interest" description="Disordered" evidence="1">
    <location>
        <begin position="113"/>
        <end position="153"/>
    </location>
</feature>
<evidence type="ECO:0000313" key="2">
    <source>
        <dbReference type="EMBL" id="RZC02048.1"/>
    </source>
</evidence>
<dbReference type="PANTHER" id="PTHR35461:SF6">
    <property type="entry name" value="OVATE DOMAIN-CONTAINING PROTEIN"/>
    <property type="match status" value="1"/>
</dbReference>
<sequence length="239" mass="27751">MLLSSISRTKKFFQKTIKNFKSFFSPGYYQRLPKASPHSHFSYSAAAASSAMDMTSNTSYQDMEKLYTDFSDQWESENEKARRRMKKKAASALPSKQESEVYSGSYISLSNASHAQKKNKVEKKEEGGGNNNKRSLTIQKGRKKESSSSSSSFMSMCMKEHRYCMVEQKLRELEMLDMNNVEYVLDIEEVLHYYSRLTCPAYLEIVDKFFLEMYSELFGPSMRHASPRSVNSRLKMRYQ</sequence>
<evidence type="ECO:0008006" key="4">
    <source>
        <dbReference type="Google" id="ProtNLM"/>
    </source>
</evidence>
<dbReference type="AlphaFoldDB" id="A0A445JU91"/>
<dbReference type="EMBL" id="QZWG01000007">
    <property type="protein sequence ID" value="RZC02048.1"/>
    <property type="molecule type" value="Genomic_DNA"/>
</dbReference>
<dbReference type="Gramene" id="XM_028384271.1">
    <property type="protein sequence ID" value="XP_028240072.1"/>
    <property type="gene ID" value="LOC114418767"/>
</dbReference>
<reference evidence="2 3" key="1">
    <citation type="submission" date="2018-09" db="EMBL/GenBank/DDBJ databases">
        <title>A high-quality reference genome of wild soybean provides a powerful tool to mine soybean genomes.</title>
        <authorList>
            <person name="Xie M."/>
            <person name="Chung C.Y.L."/>
            <person name="Li M.-W."/>
            <person name="Wong F.-L."/>
            <person name="Chan T.-F."/>
            <person name="Lam H.-M."/>
        </authorList>
    </citation>
    <scope>NUCLEOTIDE SEQUENCE [LARGE SCALE GENOMIC DNA]</scope>
    <source>
        <strain evidence="3">cv. W05</strain>
        <tissue evidence="2">Hypocotyl of etiolated seedlings</tissue>
    </source>
</reference>
<name>A0A445JU91_GLYSO</name>
<proteinExistence type="predicted"/>
<dbReference type="Proteomes" id="UP000289340">
    <property type="component" value="Chromosome 7"/>
</dbReference>
<dbReference type="PANTHER" id="PTHR35461">
    <property type="entry name" value="BNAANNG14610D PROTEIN"/>
    <property type="match status" value="1"/>
</dbReference>